<dbReference type="InParanoid" id="K3WHC7"/>
<dbReference type="OMA" id="LQLIHKP"/>
<evidence type="ECO:0000313" key="3">
    <source>
        <dbReference type="Proteomes" id="UP000019132"/>
    </source>
</evidence>
<proteinExistence type="predicted"/>
<dbReference type="PANTHER" id="PTHR37558:SF1">
    <property type="entry name" value="HTH CENPB-TYPE DOMAIN-CONTAINING PROTEIN"/>
    <property type="match status" value="1"/>
</dbReference>
<dbReference type="EnsemblProtists" id="PYU1_T004369">
    <property type="protein sequence ID" value="PYU1_T004369"/>
    <property type="gene ID" value="PYU1_G004359"/>
</dbReference>
<accession>K3WHC7</accession>
<protein>
    <submittedName>
        <fullName evidence="2">Uncharacterized protein</fullName>
    </submittedName>
</protein>
<name>K3WHC7_GLOUD</name>
<dbReference type="Proteomes" id="UP000019132">
    <property type="component" value="Unassembled WGS sequence"/>
</dbReference>
<reference evidence="3" key="1">
    <citation type="journal article" date="2010" name="Genome Biol.">
        <title>Genome sequence of the necrotrophic plant pathogen Pythium ultimum reveals original pathogenicity mechanisms and effector repertoire.</title>
        <authorList>
            <person name="Levesque C.A."/>
            <person name="Brouwer H."/>
            <person name="Cano L."/>
            <person name="Hamilton J.P."/>
            <person name="Holt C."/>
            <person name="Huitema E."/>
            <person name="Raffaele S."/>
            <person name="Robideau G.P."/>
            <person name="Thines M."/>
            <person name="Win J."/>
            <person name="Zerillo M.M."/>
            <person name="Beakes G.W."/>
            <person name="Boore J.L."/>
            <person name="Busam D."/>
            <person name="Dumas B."/>
            <person name="Ferriera S."/>
            <person name="Fuerstenberg S.I."/>
            <person name="Gachon C.M."/>
            <person name="Gaulin E."/>
            <person name="Govers F."/>
            <person name="Grenville-Briggs L."/>
            <person name="Horner N."/>
            <person name="Hostetler J."/>
            <person name="Jiang R.H."/>
            <person name="Johnson J."/>
            <person name="Krajaejun T."/>
            <person name="Lin H."/>
            <person name="Meijer H.J."/>
            <person name="Moore B."/>
            <person name="Morris P."/>
            <person name="Phuntmart V."/>
            <person name="Puiu D."/>
            <person name="Shetty J."/>
            <person name="Stajich J.E."/>
            <person name="Tripathy S."/>
            <person name="Wawra S."/>
            <person name="van West P."/>
            <person name="Whitty B.R."/>
            <person name="Coutinho P.M."/>
            <person name="Henrissat B."/>
            <person name="Martin F."/>
            <person name="Thomas P.D."/>
            <person name="Tyler B.M."/>
            <person name="De Vries R.P."/>
            <person name="Kamoun S."/>
            <person name="Yandell M."/>
            <person name="Tisserat N."/>
            <person name="Buell C.R."/>
        </authorList>
    </citation>
    <scope>NUCLEOTIDE SEQUENCE</scope>
    <source>
        <strain evidence="3">DAOM:BR144</strain>
    </source>
</reference>
<sequence length="237" mass="27207">MSSATRTRKDGGDECGAHKKQRKVQFRFSHADDARLLTETVAVNPFAAPHGRVAARWAQVADNMGVDVDARRCRERVILLLSQFRERGADDSRATDSANEGEADSMQQLLADVATLESIKAGSRDDALPQTQEDSERDVIESNRERAPRTPERESLERTMPTKRPHVEDTDESSSFRDETKRRNEERRLAMMEKELEISERKLALEERKLQLMEQKQAMETEEKRLLIEMLRQVLSK</sequence>
<evidence type="ECO:0000256" key="1">
    <source>
        <dbReference type="SAM" id="MobiDB-lite"/>
    </source>
</evidence>
<feature type="compositionally biased region" description="Basic and acidic residues" evidence="1">
    <location>
        <begin position="174"/>
        <end position="185"/>
    </location>
</feature>
<reference evidence="3" key="2">
    <citation type="submission" date="2010-04" db="EMBL/GenBank/DDBJ databases">
        <authorList>
            <person name="Buell R."/>
            <person name="Hamilton J."/>
            <person name="Hostetler J."/>
        </authorList>
    </citation>
    <scope>NUCLEOTIDE SEQUENCE [LARGE SCALE GENOMIC DNA]</scope>
    <source>
        <strain evidence="3">DAOM:BR144</strain>
    </source>
</reference>
<feature type="region of interest" description="Disordered" evidence="1">
    <location>
        <begin position="121"/>
        <end position="185"/>
    </location>
</feature>
<evidence type="ECO:0000313" key="2">
    <source>
        <dbReference type="EnsemblProtists" id="PYU1_T004369"/>
    </source>
</evidence>
<dbReference type="EMBL" id="GL376631">
    <property type="status" value="NOT_ANNOTATED_CDS"/>
    <property type="molecule type" value="Genomic_DNA"/>
</dbReference>
<dbReference type="PANTHER" id="PTHR37558">
    <property type="entry name" value="HTH CENPB-TYPE DOMAIN-CONTAINING PROTEIN"/>
    <property type="match status" value="1"/>
</dbReference>
<dbReference type="AlphaFoldDB" id="K3WHC7"/>
<dbReference type="HOGENOM" id="CLU_106951_0_0_1"/>
<feature type="region of interest" description="Disordered" evidence="1">
    <location>
        <begin position="1"/>
        <end position="20"/>
    </location>
</feature>
<reference evidence="2" key="3">
    <citation type="submission" date="2015-02" db="UniProtKB">
        <authorList>
            <consortium name="EnsemblProtists"/>
        </authorList>
    </citation>
    <scope>IDENTIFICATION</scope>
    <source>
        <strain evidence="2">DAOM BR144</strain>
    </source>
</reference>
<keyword evidence="3" id="KW-1185">Reference proteome</keyword>
<feature type="compositionally biased region" description="Basic and acidic residues" evidence="1">
    <location>
        <begin position="137"/>
        <end position="157"/>
    </location>
</feature>
<organism evidence="2 3">
    <name type="scientific">Globisporangium ultimum (strain ATCC 200006 / CBS 805.95 / DAOM BR144)</name>
    <name type="common">Pythium ultimum</name>
    <dbReference type="NCBI Taxonomy" id="431595"/>
    <lineage>
        <taxon>Eukaryota</taxon>
        <taxon>Sar</taxon>
        <taxon>Stramenopiles</taxon>
        <taxon>Oomycota</taxon>
        <taxon>Peronosporomycetes</taxon>
        <taxon>Pythiales</taxon>
        <taxon>Pythiaceae</taxon>
        <taxon>Globisporangium</taxon>
    </lineage>
</organism>
<dbReference type="VEuPathDB" id="FungiDB:PYU1_G004359"/>
<dbReference type="STRING" id="431595.K3WHC7"/>
<feature type="compositionally biased region" description="Basic and acidic residues" evidence="1">
    <location>
        <begin position="7"/>
        <end position="17"/>
    </location>
</feature>